<sequence>MKERNIVVNEIYIPEKPDFMSKKRLAKELDVSEDTIDRWVKSEFLRYNVHYFVKDRVLRFFYPEIKILLAPKALKH</sequence>
<evidence type="ECO:0008006" key="3">
    <source>
        <dbReference type="Google" id="ProtNLM"/>
    </source>
</evidence>
<keyword evidence="2" id="KW-1185">Reference proteome</keyword>
<evidence type="ECO:0000313" key="2">
    <source>
        <dbReference type="Proteomes" id="UP000002012"/>
    </source>
</evidence>
<dbReference type="AlphaFoldDB" id="D4H4K9"/>
<gene>
    <name evidence="1" type="ordered locus">Dacet_0607</name>
</gene>
<reference evidence="1 2" key="1">
    <citation type="journal article" date="2010" name="Stand. Genomic Sci.">
        <title>Complete genome sequence of Denitrovibrio acetiphilus type strain (N2460).</title>
        <authorList>
            <person name="Kiss H."/>
            <person name="Lang E."/>
            <person name="Lapidus A."/>
            <person name="Copeland A."/>
            <person name="Nolan M."/>
            <person name="Glavina Del Rio T."/>
            <person name="Chen F."/>
            <person name="Lucas S."/>
            <person name="Tice H."/>
            <person name="Cheng J.F."/>
            <person name="Han C."/>
            <person name="Goodwin L."/>
            <person name="Pitluck S."/>
            <person name="Liolios K."/>
            <person name="Pati A."/>
            <person name="Ivanova N."/>
            <person name="Mavromatis K."/>
            <person name="Chen A."/>
            <person name="Palaniappan K."/>
            <person name="Land M."/>
            <person name="Hauser L."/>
            <person name="Chang Y.J."/>
            <person name="Jeffries C.D."/>
            <person name="Detter J.C."/>
            <person name="Brettin T."/>
            <person name="Spring S."/>
            <person name="Rohde M."/>
            <person name="Goker M."/>
            <person name="Woyke T."/>
            <person name="Bristow J."/>
            <person name="Eisen J.A."/>
            <person name="Markowitz V."/>
            <person name="Hugenholtz P."/>
            <person name="Kyrpides N.C."/>
            <person name="Klenk H.P."/>
        </authorList>
    </citation>
    <scope>NUCLEOTIDE SEQUENCE [LARGE SCALE GENOMIC DNA]</scope>
    <source>
        <strain evidence="2">DSM 12809 / NBRC 114555 / N2460</strain>
    </source>
</reference>
<evidence type="ECO:0000313" key="1">
    <source>
        <dbReference type="EMBL" id="ADD67403.1"/>
    </source>
</evidence>
<dbReference type="HOGENOM" id="CLU_2616182_0_0_0"/>
<organism evidence="1 2">
    <name type="scientific">Denitrovibrio acetiphilus (strain DSM 12809 / NBRC 114555 / N2460)</name>
    <dbReference type="NCBI Taxonomy" id="522772"/>
    <lineage>
        <taxon>Bacteria</taxon>
        <taxon>Pseudomonadati</taxon>
        <taxon>Deferribacterota</taxon>
        <taxon>Deferribacteres</taxon>
        <taxon>Deferribacterales</taxon>
        <taxon>Geovibrionaceae</taxon>
        <taxon>Denitrovibrio</taxon>
    </lineage>
</organism>
<dbReference type="OrthoDB" id="5345452at2"/>
<dbReference type="EMBL" id="CP001968">
    <property type="protein sequence ID" value="ADD67403.1"/>
    <property type="molecule type" value="Genomic_DNA"/>
</dbReference>
<dbReference type="InParanoid" id="D4H4K9"/>
<dbReference type="KEGG" id="dap:Dacet_0607"/>
<dbReference type="RefSeq" id="WP_013009947.1">
    <property type="nucleotide sequence ID" value="NC_013943.1"/>
</dbReference>
<dbReference type="PaxDb" id="522772-Dacet_0607"/>
<proteinExistence type="predicted"/>
<accession>D4H4K9</accession>
<dbReference type="Proteomes" id="UP000002012">
    <property type="component" value="Chromosome"/>
</dbReference>
<protein>
    <recommendedName>
        <fullName evidence="3">Helix-turn-helix domain-containing protein</fullName>
    </recommendedName>
</protein>
<name>D4H4K9_DENA2</name>